<dbReference type="InterPro" id="IPR013783">
    <property type="entry name" value="Ig-like_fold"/>
</dbReference>
<feature type="region of interest" description="Disordered" evidence="1">
    <location>
        <begin position="175"/>
        <end position="195"/>
    </location>
</feature>
<comment type="caution">
    <text evidence="2">The sequence shown here is derived from an EMBL/GenBank/DDBJ whole genome shotgun (WGS) entry which is preliminary data.</text>
</comment>
<dbReference type="RefSeq" id="WP_344515498.1">
    <property type="nucleotide sequence ID" value="NZ_BAAAQD010000057.1"/>
</dbReference>
<reference evidence="3" key="1">
    <citation type="journal article" date="2019" name="Int. J. Syst. Evol. Microbiol.">
        <title>The Global Catalogue of Microorganisms (GCM) 10K type strain sequencing project: providing services to taxonomists for standard genome sequencing and annotation.</title>
        <authorList>
            <consortium name="The Broad Institute Genomics Platform"/>
            <consortium name="The Broad Institute Genome Sequencing Center for Infectious Disease"/>
            <person name="Wu L."/>
            <person name="Ma J."/>
        </authorList>
    </citation>
    <scope>NUCLEOTIDE SEQUENCE [LARGE SCALE GENOMIC DNA]</scope>
    <source>
        <strain evidence="3">JCM 15933</strain>
    </source>
</reference>
<dbReference type="Proteomes" id="UP001501470">
    <property type="component" value="Unassembled WGS sequence"/>
</dbReference>
<dbReference type="EMBL" id="BAAAQD010000057">
    <property type="protein sequence ID" value="GAA1576103.1"/>
    <property type="molecule type" value="Genomic_DNA"/>
</dbReference>
<proteinExistence type="predicted"/>
<dbReference type="Gene3D" id="2.60.40.10">
    <property type="entry name" value="Immunoglobulins"/>
    <property type="match status" value="1"/>
</dbReference>
<organism evidence="2 3">
    <name type="scientific">Dactylosporangium maewongense</name>
    <dbReference type="NCBI Taxonomy" id="634393"/>
    <lineage>
        <taxon>Bacteria</taxon>
        <taxon>Bacillati</taxon>
        <taxon>Actinomycetota</taxon>
        <taxon>Actinomycetes</taxon>
        <taxon>Micromonosporales</taxon>
        <taxon>Micromonosporaceae</taxon>
        <taxon>Dactylosporangium</taxon>
    </lineage>
</organism>
<feature type="compositionally biased region" description="Low complexity" evidence="1">
    <location>
        <begin position="175"/>
        <end position="187"/>
    </location>
</feature>
<accession>A0ABP4P923</accession>
<name>A0ABP4P923_9ACTN</name>
<keyword evidence="3" id="KW-1185">Reference proteome</keyword>
<sequence>MKHEPFGALDGVTRTGDKLRVWGWSVDPDEPWTPTDVHLYDSGVYVGAFTANGNRPDLPAEYGAAHGYDLTLPANMARGDHSFCAYAINRSYGSTNTLLGCRPYNVPAPVVAPTILAFQDWDLTSKAVDLEWTDNSGSETGYRVDRSVAGGAWQEVWRGHPNAWTWTDQAVTPNTRTAAGSWRSTTSARRRPRSA</sequence>
<evidence type="ECO:0000256" key="1">
    <source>
        <dbReference type="SAM" id="MobiDB-lite"/>
    </source>
</evidence>
<gene>
    <name evidence="2" type="ORF">GCM10009827_117450</name>
</gene>
<evidence type="ECO:0000313" key="2">
    <source>
        <dbReference type="EMBL" id="GAA1576103.1"/>
    </source>
</evidence>
<protein>
    <submittedName>
        <fullName evidence="2">Uncharacterized protein</fullName>
    </submittedName>
</protein>
<evidence type="ECO:0000313" key="3">
    <source>
        <dbReference type="Proteomes" id="UP001501470"/>
    </source>
</evidence>